<evidence type="ECO:0000313" key="2">
    <source>
        <dbReference type="EMBL" id="KAF2305423.1"/>
    </source>
</evidence>
<evidence type="ECO:0000313" key="3">
    <source>
        <dbReference type="Proteomes" id="UP000467840"/>
    </source>
</evidence>
<proteinExistence type="predicted"/>
<dbReference type="Pfam" id="PF04765">
    <property type="entry name" value="TOD1_MUCI70"/>
    <property type="match status" value="1"/>
</dbReference>
<dbReference type="InterPro" id="IPR006852">
    <property type="entry name" value="TOD1_MUCI70"/>
</dbReference>
<dbReference type="PANTHER" id="PTHR12956">
    <property type="entry name" value="ALKALINE CERAMIDASE-RELATED"/>
    <property type="match status" value="1"/>
</dbReference>
<dbReference type="PANTHER" id="PTHR12956:SF13">
    <property type="entry name" value="ALKALINE CERAMIDASE TOD1"/>
    <property type="match status" value="1"/>
</dbReference>
<dbReference type="InterPro" id="IPR048354">
    <property type="entry name" value="TOD1_MUCI70_glycTrfase_dom"/>
</dbReference>
<name>A0A6A6LZ66_HEVBR</name>
<accession>A0A6A6LZ66</accession>
<gene>
    <name evidence="2" type="ORF">GH714_005153</name>
</gene>
<evidence type="ECO:0000259" key="1">
    <source>
        <dbReference type="Pfam" id="PF04765"/>
    </source>
</evidence>
<feature type="domain" description="TOD1/MUCI70 glycosyltransferase-like" evidence="1">
    <location>
        <begin position="133"/>
        <end position="323"/>
    </location>
</feature>
<sequence length="328" mass="37484">MSMGALHGGKLAMERLTDYHQARADAASLNAAESELKVLLEEEQPDFKKLQSAVAKLEMSGKEAVAVGILESAVKKARMEEKPQEAYEIEMLLVEMLIYKGDYDKALKCECLSHEEISDARRPLYKGFSLSFVYNSDRMTMESCNGVAVVSAIFNNHDKIRQPKTLGSKTLDNVCFFMFVDDITLKELNHHQLISRESFQYSVGVWRILKVSSTHLYENPAMNGVIPKYLVHRLFPNSKFSIWIDAKLQLMVDPLLLIHTLVVSKKVDMAISKHPYFTHTMEEALATARWRKWWDIDALRLQMETYCENGLEPWTPTKLPYPSGKQDS</sequence>
<comment type="caution">
    <text evidence="2">The sequence shown here is derived from an EMBL/GenBank/DDBJ whole genome shotgun (WGS) entry which is preliminary data.</text>
</comment>
<keyword evidence="3" id="KW-1185">Reference proteome</keyword>
<dbReference type="EMBL" id="JAAGAX010000008">
    <property type="protein sequence ID" value="KAF2305423.1"/>
    <property type="molecule type" value="Genomic_DNA"/>
</dbReference>
<dbReference type="Proteomes" id="UP000467840">
    <property type="component" value="Chromosome 9"/>
</dbReference>
<reference evidence="2 3" key="1">
    <citation type="journal article" date="2020" name="Mol. Plant">
        <title>The Chromosome-Based Rubber Tree Genome Provides New Insights into Spurge Genome Evolution and Rubber Biosynthesis.</title>
        <authorList>
            <person name="Liu J."/>
            <person name="Shi C."/>
            <person name="Shi C.C."/>
            <person name="Li W."/>
            <person name="Zhang Q.J."/>
            <person name="Zhang Y."/>
            <person name="Li K."/>
            <person name="Lu H.F."/>
            <person name="Shi C."/>
            <person name="Zhu S.T."/>
            <person name="Xiao Z.Y."/>
            <person name="Nan H."/>
            <person name="Yue Y."/>
            <person name="Zhu X.G."/>
            <person name="Wu Y."/>
            <person name="Hong X.N."/>
            <person name="Fan G.Y."/>
            <person name="Tong Y."/>
            <person name="Zhang D."/>
            <person name="Mao C.L."/>
            <person name="Liu Y.L."/>
            <person name="Hao S.J."/>
            <person name="Liu W.Q."/>
            <person name="Lv M.Q."/>
            <person name="Zhang H.B."/>
            <person name="Liu Y."/>
            <person name="Hu-Tang G.R."/>
            <person name="Wang J.P."/>
            <person name="Wang J.H."/>
            <person name="Sun Y.H."/>
            <person name="Ni S.B."/>
            <person name="Chen W.B."/>
            <person name="Zhang X.C."/>
            <person name="Jiao Y.N."/>
            <person name="Eichler E.E."/>
            <person name="Li G.H."/>
            <person name="Liu X."/>
            <person name="Gao L.Z."/>
        </authorList>
    </citation>
    <scope>NUCLEOTIDE SEQUENCE [LARGE SCALE GENOMIC DNA]</scope>
    <source>
        <strain evidence="3">cv. GT1</strain>
        <tissue evidence="2">Leaf</tissue>
    </source>
</reference>
<dbReference type="AlphaFoldDB" id="A0A6A6LZ66"/>
<organism evidence="2 3">
    <name type="scientific">Hevea brasiliensis</name>
    <name type="common">Para rubber tree</name>
    <name type="synonym">Siphonia brasiliensis</name>
    <dbReference type="NCBI Taxonomy" id="3981"/>
    <lineage>
        <taxon>Eukaryota</taxon>
        <taxon>Viridiplantae</taxon>
        <taxon>Streptophyta</taxon>
        <taxon>Embryophyta</taxon>
        <taxon>Tracheophyta</taxon>
        <taxon>Spermatophyta</taxon>
        <taxon>Magnoliopsida</taxon>
        <taxon>eudicotyledons</taxon>
        <taxon>Gunneridae</taxon>
        <taxon>Pentapetalae</taxon>
        <taxon>rosids</taxon>
        <taxon>fabids</taxon>
        <taxon>Malpighiales</taxon>
        <taxon>Euphorbiaceae</taxon>
        <taxon>Crotonoideae</taxon>
        <taxon>Micrandreae</taxon>
        <taxon>Hevea</taxon>
    </lineage>
</organism>
<protein>
    <recommendedName>
        <fullName evidence="1">TOD1/MUCI70 glycosyltransferase-like domain-containing protein</fullName>
    </recommendedName>
</protein>